<dbReference type="Gene3D" id="1.10.8.430">
    <property type="entry name" value="Helical domain of apoptotic protease-activating factors"/>
    <property type="match status" value="1"/>
</dbReference>
<dbReference type="SUPFAM" id="SSF52200">
    <property type="entry name" value="Toll/Interleukin receptor TIR domain"/>
    <property type="match status" value="1"/>
</dbReference>
<dbReference type="SMART" id="SM00369">
    <property type="entry name" value="LRR_TYP"/>
    <property type="match status" value="12"/>
</dbReference>
<dbReference type="InterPro" id="IPR000157">
    <property type="entry name" value="TIR_dom"/>
</dbReference>
<dbReference type="PRINTS" id="PR00364">
    <property type="entry name" value="DISEASERSIST"/>
</dbReference>
<organism evidence="6 7">
    <name type="scientific">Quercus rubra</name>
    <name type="common">Northern red oak</name>
    <name type="synonym">Quercus borealis</name>
    <dbReference type="NCBI Taxonomy" id="3512"/>
    <lineage>
        <taxon>Eukaryota</taxon>
        <taxon>Viridiplantae</taxon>
        <taxon>Streptophyta</taxon>
        <taxon>Embryophyta</taxon>
        <taxon>Tracheophyta</taxon>
        <taxon>Spermatophyta</taxon>
        <taxon>Magnoliopsida</taxon>
        <taxon>eudicotyledons</taxon>
        <taxon>Gunneridae</taxon>
        <taxon>Pentapetalae</taxon>
        <taxon>rosids</taxon>
        <taxon>fabids</taxon>
        <taxon>Fagales</taxon>
        <taxon>Fagaceae</taxon>
        <taxon>Quercus</taxon>
    </lineage>
</organism>
<proteinExistence type="predicted"/>
<evidence type="ECO:0000256" key="2">
    <source>
        <dbReference type="ARBA" id="ARBA00022737"/>
    </source>
</evidence>
<dbReference type="Pfam" id="PF23598">
    <property type="entry name" value="LRR_14"/>
    <property type="match status" value="4"/>
</dbReference>
<dbReference type="Gene3D" id="3.40.50.300">
    <property type="entry name" value="P-loop containing nucleotide triphosphate hydrolases"/>
    <property type="match status" value="1"/>
</dbReference>
<dbReference type="InterPro" id="IPR027417">
    <property type="entry name" value="P-loop_NTPase"/>
</dbReference>
<dbReference type="EMBL" id="JAXUIC010000007">
    <property type="protein sequence ID" value="KAK4580835.1"/>
    <property type="molecule type" value="Genomic_DNA"/>
</dbReference>
<dbReference type="SUPFAM" id="SSF52047">
    <property type="entry name" value="RNI-like"/>
    <property type="match status" value="1"/>
</dbReference>
<keyword evidence="4" id="KW-0520">NAD</keyword>
<evidence type="ECO:0000313" key="6">
    <source>
        <dbReference type="EMBL" id="KAK4580835.1"/>
    </source>
</evidence>
<dbReference type="InterPro" id="IPR002182">
    <property type="entry name" value="NB-ARC"/>
</dbReference>
<dbReference type="InterPro" id="IPR032675">
    <property type="entry name" value="LRR_dom_sf"/>
</dbReference>
<keyword evidence="2" id="KW-0677">Repeat</keyword>
<evidence type="ECO:0000256" key="1">
    <source>
        <dbReference type="ARBA" id="ARBA00022614"/>
    </source>
</evidence>
<sequence length="1576" mass="175704">METDSSSYPSSSSAAAARWNYDVFLSFRGEDTRYNFVGHLYEALRQKGIHTFKDDKNLDRGKPISPELLKAIEESRFAIVIMSKDYASSAWCLDELAHIIHCKKEMAMTILPVFHYVDPSDIRNQMGTFEQAFIEHEKKENKERVGKWRDSLREVGNLAGCHLKNTRDLVGIYSRMVELESFLAIGLNNVRFIGVWAMGGMGKTTLARVVYHVVSKEFEAYSFIEDVRENSEKHGFVGLQEKLISNILEETDLKIRDKYDGVLKIKKRLCHKRILLVLDDVNKLDQLKMLAGEHDWFGPGSRIIITTRDVHVLNAHGVDGIYEVQGLYDKDAFQLFCSKAFRKEHVPKDYLVMSKEFLKYAAGLPLALEVLGSFLFGKSTIEWKCALERSKEYPNTEVLNVLKISFDGLHDLEKEIFLHIACFFNHKEKDYVVDVLDSLGLYAVIGLKELINKCLLKIDDDYILSMHDLLEEMGKSIVRQECPNDCGKRSRLWCYEDIENVLKNNKLKFIDLSESGLIISPDFTGVPNLEKLTLSCCENLRELHPSIGILKKLVLLHLNSCLNLMCLPNTICSLKSLECLDLSYCSNIDNLPENLGNLKGLKQLDLKGTAIKELPPSIEGLATLTLLTLHSNKNLVRLPSTICSLSSLQRLFLHQLNLKYCKNLVCLPNTICSLSSLRRLNLCGCSNFDNLPENLGNLKGLCELDLSGTAIKEFPSSIEGLMTLNLLNLKDCKNLVCLPNTICSLSSLRRLNLCGCSNFDNLPENLGNLKGLCELDLCGTAIKEFPSSIEGLTSLISLTLLYCNKLVCLPNTTCGFKFHGALDLSTCSRFKNLPENPWIIEGLGMLDLSGTAIEEMPSSIGCLTNLTALTLRYCINLVHLPSTICSLNSLEYLDLYGCSNFDNLPENLGNLKGLYELGLSGTAIKEFPSSIEGLMTLNLLNLKDCKNLVCLPNTICSLSSLRRLYLCGCSNFDNLPENLGNLKGLCELYLSGTAIKELPSSIEGLMTLNLLNLKDCKNLVCLPNTICSLSSLRRLYLCGCSNFDNLPENLGNLKGLYELDLSGTAIKEFPSSIEGLMTLNLLNLKDCKNLVCLPNTICSLSSLRRLNLCGCSNFDNLPENLGNLKGLCELDLSGTAIKEFPSSIEGLTSLISLTLLYCKKLVCLPNTTCGFKFHGALDLSTCSRFKNLPENPWIIEGLGMLDLSGTAIKEFPSSIGCLTNLTALTLRYCINLVHLPSTICSLNSLECLDLCGCWNFDNLPENLGNLKGLCELNLSGTAIKEFPSSIEGLTSLISLTLLYCNRLVCLPNTTCGFKFHGALDLSTCSRFKNLPENPWIIEGLGMLDLSGTAIEEMPSSIGCLTNLTALTLRYCINLVHLPSTICSLNSLEYLDLYGCSNFDNLPENLGNLKGLYELDLSGTAIKEFPSSIEGLMTLNLLNLKDCKNLVCLPNTICSLSSLRRLNLCMFQLSNLRKLYLEGCKSLQSLENVPSTIDSVIADDCTSLERLPELQFYLFRSDRTYLQFLFFNCFKLVDNNMLQGVNNMLQKLKIIIPGSEIPKYFNHECMGHELKVQVPCN</sequence>
<evidence type="ECO:0000256" key="3">
    <source>
        <dbReference type="ARBA" id="ARBA00022821"/>
    </source>
</evidence>
<dbReference type="Proteomes" id="UP001324115">
    <property type="component" value="Unassembled WGS sequence"/>
</dbReference>
<keyword evidence="7" id="KW-1185">Reference proteome</keyword>
<dbReference type="GO" id="GO:0051707">
    <property type="term" value="P:response to other organism"/>
    <property type="evidence" value="ECO:0007669"/>
    <property type="project" value="UniProtKB-ARBA"/>
</dbReference>
<protein>
    <recommendedName>
        <fullName evidence="5">TIR domain-containing protein</fullName>
    </recommendedName>
</protein>
<dbReference type="GO" id="GO:0043531">
    <property type="term" value="F:ADP binding"/>
    <property type="evidence" value="ECO:0007669"/>
    <property type="project" value="InterPro"/>
</dbReference>
<keyword evidence="1" id="KW-0433">Leucine-rich repeat</keyword>
<name>A0AAN7EV50_QUERU</name>
<dbReference type="Gene3D" id="3.40.50.10140">
    <property type="entry name" value="Toll/interleukin-1 receptor homology (TIR) domain"/>
    <property type="match status" value="1"/>
</dbReference>
<dbReference type="PANTHER" id="PTHR11017:SF559">
    <property type="entry name" value="DISEASE RESISTANCE PROTEIN CHL1"/>
    <property type="match status" value="1"/>
</dbReference>
<dbReference type="SUPFAM" id="SSF52540">
    <property type="entry name" value="P-loop containing nucleoside triphosphate hydrolases"/>
    <property type="match status" value="1"/>
</dbReference>
<dbReference type="Gene3D" id="3.80.10.10">
    <property type="entry name" value="Ribonuclease Inhibitor"/>
    <property type="match status" value="5"/>
</dbReference>
<dbReference type="GO" id="GO:0007165">
    <property type="term" value="P:signal transduction"/>
    <property type="evidence" value="ECO:0007669"/>
    <property type="project" value="InterPro"/>
</dbReference>
<dbReference type="SMART" id="SM00255">
    <property type="entry name" value="TIR"/>
    <property type="match status" value="1"/>
</dbReference>
<dbReference type="InterPro" id="IPR044974">
    <property type="entry name" value="Disease_R_plants"/>
</dbReference>
<dbReference type="InterPro" id="IPR035897">
    <property type="entry name" value="Toll_tir_struct_dom_sf"/>
</dbReference>
<feature type="non-terminal residue" evidence="6">
    <location>
        <position position="1576"/>
    </location>
</feature>
<dbReference type="Pfam" id="PF23282">
    <property type="entry name" value="WHD_ROQ1"/>
    <property type="match status" value="1"/>
</dbReference>
<dbReference type="PANTHER" id="PTHR11017">
    <property type="entry name" value="LEUCINE-RICH REPEAT-CONTAINING PROTEIN"/>
    <property type="match status" value="1"/>
</dbReference>
<dbReference type="FunFam" id="3.40.50.10140:FF:000007">
    <property type="entry name" value="Disease resistance protein (TIR-NBS-LRR class)"/>
    <property type="match status" value="1"/>
</dbReference>
<dbReference type="SUPFAM" id="SSF52058">
    <property type="entry name" value="L domain-like"/>
    <property type="match status" value="4"/>
</dbReference>
<dbReference type="InterPro" id="IPR055414">
    <property type="entry name" value="LRR_R13L4/SHOC2-like"/>
</dbReference>
<evidence type="ECO:0000313" key="7">
    <source>
        <dbReference type="Proteomes" id="UP001324115"/>
    </source>
</evidence>
<accession>A0AAN7EV50</accession>
<evidence type="ECO:0000256" key="4">
    <source>
        <dbReference type="ARBA" id="ARBA00023027"/>
    </source>
</evidence>
<dbReference type="InterPro" id="IPR042197">
    <property type="entry name" value="Apaf_helical"/>
</dbReference>
<dbReference type="Pfam" id="PF01582">
    <property type="entry name" value="TIR"/>
    <property type="match status" value="1"/>
</dbReference>
<dbReference type="InterPro" id="IPR058192">
    <property type="entry name" value="WHD_ROQ1-like"/>
</dbReference>
<dbReference type="GO" id="GO:0006952">
    <property type="term" value="P:defense response"/>
    <property type="evidence" value="ECO:0007669"/>
    <property type="project" value="UniProtKB-KW"/>
</dbReference>
<dbReference type="SMART" id="SM00365">
    <property type="entry name" value="LRR_SD22"/>
    <property type="match status" value="8"/>
</dbReference>
<feature type="domain" description="TIR" evidence="5">
    <location>
        <begin position="19"/>
        <end position="156"/>
    </location>
</feature>
<comment type="caution">
    <text evidence="6">The sequence shown here is derived from an EMBL/GenBank/DDBJ whole genome shotgun (WGS) entry which is preliminary data.</text>
</comment>
<dbReference type="Pfam" id="PF00931">
    <property type="entry name" value="NB-ARC"/>
    <property type="match status" value="1"/>
</dbReference>
<evidence type="ECO:0000259" key="5">
    <source>
        <dbReference type="PROSITE" id="PS50104"/>
    </source>
</evidence>
<reference evidence="6 7" key="1">
    <citation type="journal article" date="2023" name="G3 (Bethesda)">
        <title>A haplotype-resolved chromosome-scale genome for Quercus rubra L. provides insights into the genetics of adaptive traits for red oak species.</title>
        <authorList>
            <person name="Kapoor B."/>
            <person name="Jenkins J."/>
            <person name="Schmutz J."/>
            <person name="Zhebentyayeva T."/>
            <person name="Kuelheim C."/>
            <person name="Coggeshall M."/>
            <person name="Heim C."/>
            <person name="Lasky J.R."/>
            <person name="Leites L."/>
            <person name="Islam-Faridi N."/>
            <person name="Romero-Severson J."/>
            <person name="DeLeo V.L."/>
            <person name="Lucas S.M."/>
            <person name="Lazic D."/>
            <person name="Gailing O."/>
            <person name="Carlson J."/>
            <person name="Staton M."/>
        </authorList>
    </citation>
    <scope>NUCLEOTIDE SEQUENCE [LARGE SCALE GENOMIC DNA]</scope>
    <source>
        <strain evidence="6">Pseudo-F2</strain>
    </source>
</reference>
<gene>
    <name evidence="6" type="ORF">RGQ29_024473</name>
</gene>
<dbReference type="InterPro" id="IPR003591">
    <property type="entry name" value="Leu-rich_rpt_typical-subtyp"/>
</dbReference>
<keyword evidence="3" id="KW-0611">Plant defense</keyword>
<dbReference type="PROSITE" id="PS50104">
    <property type="entry name" value="TIR"/>
    <property type="match status" value="1"/>
</dbReference>